<reference evidence="4 5" key="1">
    <citation type="submission" date="2020-07" db="EMBL/GenBank/DDBJ databases">
        <title>Comparative genomics of pyrophilous fungi reveals a link between fire events and developmental genes.</title>
        <authorList>
            <consortium name="DOE Joint Genome Institute"/>
            <person name="Steindorff A.S."/>
            <person name="Carver A."/>
            <person name="Calhoun S."/>
            <person name="Stillman K."/>
            <person name="Liu H."/>
            <person name="Lipzen A."/>
            <person name="Pangilinan J."/>
            <person name="Labutti K."/>
            <person name="Bruns T.D."/>
            <person name="Grigoriev I.V."/>
        </authorList>
    </citation>
    <scope>NUCLEOTIDE SEQUENCE [LARGE SCALE GENOMIC DNA]</scope>
    <source>
        <strain evidence="4 5">CBS 144469</strain>
    </source>
</reference>
<name>A0A8H6ME23_9AGAR</name>
<dbReference type="Pfam" id="PF01467">
    <property type="entry name" value="CTP_transf_like"/>
    <property type="match status" value="1"/>
</dbReference>
<evidence type="ECO:0000259" key="3">
    <source>
        <dbReference type="Pfam" id="PF01467"/>
    </source>
</evidence>
<dbReference type="GO" id="GO:0005635">
    <property type="term" value="C:nuclear envelope"/>
    <property type="evidence" value="ECO:0007669"/>
    <property type="project" value="TreeGrafter"/>
</dbReference>
<dbReference type="SUPFAM" id="SSF52374">
    <property type="entry name" value="Nucleotidylyl transferase"/>
    <property type="match status" value="1"/>
</dbReference>
<comment type="caution">
    <text evidence="4">The sequence shown here is derived from an EMBL/GenBank/DDBJ whole genome shotgun (WGS) entry which is preliminary data.</text>
</comment>
<feature type="compositionally biased region" description="Low complexity" evidence="2">
    <location>
        <begin position="257"/>
        <end position="281"/>
    </location>
</feature>
<keyword evidence="4" id="KW-0548">Nucleotidyltransferase</keyword>
<evidence type="ECO:0000313" key="5">
    <source>
        <dbReference type="Proteomes" id="UP000521943"/>
    </source>
</evidence>
<feature type="region of interest" description="Disordered" evidence="2">
    <location>
        <begin position="246"/>
        <end position="298"/>
    </location>
</feature>
<evidence type="ECO:0000256" key="1">
    <source>
        <dbReference type="ARBA" id="ARBA00026101"/>
    </source>
</evidence>
<dbReference type="PANTHER" id="PTHR10739">
    <property type="entry name" value="CYTIDYLYLTRANSFERASE"/>
    <property type="match status" value="1"/>
</dbReference>
<proteinExistence type="predicted"/>
<dbReference type="Proteomes" id="UP000521943">
    <property type="component" value="Unassembled WGS sequence"/>
</dbReference>
<feature type="domain" description="Cytidyltransferase-like" evidence="3">
    <location>
        <begin position="95"/>
        <end position="222"/>
    </location>
</feature>
<dbReference type="InterPro" id="IPR014729">
    <property type="entry name" value="Rossmann-like_a/b/a_fold"/>
</dbReference>
<gene>
    <name evidence="4" type="ORF">DFP72DRAFT_803527</name>
</gene>
<dbReference type="Gene3D" id="3.40.50.620">
    <property type="entry name" value="HUPs"/>
    <property type="match status" value="1"/>
</dbReference>
<dbReference type="InterPro" id="IPR045049">
    <property type="entry name" value="Pcy1-like"/>
</dbReference>
<protein>
    <recommendedName>
        <fullName evidence="1">choline-phosphate cytidylyltransferase</fullName>
        <ecNumber evidence="1">2.7.7.15</ecNumber>
    </recommendedName>
</protein>
<dbReference type="AlphaFoldDB" id="A0A8H6ME23"/>
<feature type="region of interest" description="Disordered" evidence="2">
    <location>
        <begin position="1"/>
        <end position="56"/>
    </location>
</feature>
<keyword evidence="5" id="KW-1185">Reference proteome</keyword>
<evidence type="ECO:0000256" key="2">
    <source>
        <dbReference type="SAM" id="MobiDB-lite"/>
    </source>
</evidence>
<dbReference type="GO" id="GO:0004105">
    <property type="term" value="F:choline-phosphate cytidylyltransferase activity"/>
    <property type="evidence" value="ECO:0007669"/>
    <property type="project" value="UniProtKB-EC"/>
</dbReference>
<dbReference type="EC" id="2.7.7.15" evidence="1"/>
<sequence length="298" mass="32655">MDSLSPPDTPATVFSDDDEYDLISNPGHDPSLDSSLAELPSRLQGSDVPEPPPSQAARDKLETAKWSSDEIQAYVRKTLGLAPETHLRRTVRVYVDGPFDVFNIGNALQLRQAKLAFPYVHLVVGVFTAEQLAQYGYSTSWSELERVEMVRHCRWVDEVVTDVPWEVSDAFLLQRRIDYIAIDEGTSVDPNVDKARVKAYDEIKRAGKVITTRRTKGFSASKRLSTGLSTGPPTPVMQASPRFVLSPQTSQHAATTGPAQSPLPGLALSSPLIDLSSPDPVDAVDTPEPKLDLFGLDN</sequence>
<dbReference type="GO" id="GO:0031210">
    <property type="term" value="F:phosphatidylcholine binding"/>
    <property type="evidence" value="ECO:0007669"/>
    <property type="project" value="TreeGrafter"/>
</dbReference>
<dbReference type="PANTHER" id="PTHR10739:SF13">
    <property type="entry name" value="CHOLINE-PHOSPHATE CYTIDYLYLTRANSFERASE"/>
    <property type="match status" value="1"/>
</dbReference>
<accession>A0A8H6ME23</accession>
<organism evidence="4 5">
    <name type="scientific">Ephemerocybe angulata</name>
    <dbReference type="NCBI Taxonomy" id="980116"/>
    <lineage>
        <taxon>Eukaryota</taxon>
        <taxon>Fungi</taxon>
        <taxon>Dikarya</taxon>
        <taxon>Basidiomycota</taxon>
        <taxon>Agaricomycotina</taxon>
        <taxon>Agaricomycetes</taxon>
        <taxon>Agaricomycetidae</taxon>
        <taxon>Agaricales</taxon>
        <taxon>Agaricineae</taxon>
        <taxon>Psathyrellaceae</taxon>
        <taxon>Ephemerocybe</taxon>
    </lineage>
</organism>
<dbReference type="InterPro" id="IPR004821">
    <property type="entry name" value="Cyt_trans-like"/>
</dbReference>
<keyword evidence="4" id="KW-0808">Transferase</keyword>
<dbReference type="EMBL" id="JACGCI010000009">
    <property type="protein sequence ID" value="KAF6761676.1"/>
    <property type="molecule type" value="Genomic_DNA"/>
</dbReference>
<dbReference type="OrthoDB" id="17102at2759"/>
<evidence type="ECO:0000313" key="4">
    <source>
        <dbReference type="EMBL" id="KAF6761676.1"/>
    </source>
</evidence>